<dbReference type="PRINTS" id="PR00371">
    <property type="entry name" value="FPNCR"/>
</dbReference>
<dbReference type="Proteomes" id="UP001146351">
    <property type="component" value="Unassembled WGS sequence"/>
</dbReference>
<feature type="binding site" evidence="9">
    <location>
        <position position="110"/>
    </location>
    <ligand>
        <name>FAD</name>
        <dbReference type="ChEBI" id="CHEBI:57692"/>
    </ligand>
</feature>
<gene>
    <name evidence="12" type="ORF">N7492_005021</name>
</gene>
<feature type="binding site" evidence="9">
    <location>
        <position position="109"/>
    </location>
    <ligand>
        <name>FAD</name>
        <dbReference type="ChEBI" id="CHEBI:57692"/>
    </ligand>
</feature>
<feature type="binding site" evidence="9">
    <location>
        <position position="176"/>
    </location>
    <ligand>
        <name>FAD</name>
        <dbReference type="ChEBI" id="CHEBI:57692"/>
    </ligand>
</feature>
<feature type="binding site" evidence="9">
    <location>
        <position position="135"/>
    </location>
    <ligand>
        <name>FAD</name>
        <dbReference type="ChEBI" id="CHEBI:57692"/>
    </ligand>
</feature>
<name>A0A9W9IB67_9EURO</name>
<evidence type="ECO:0000256" key="6">
    <source>
        <dbReference type="ARBA" id="ARBA00023002"/>
    </source>
</evidence>
<dbReference type="Gene3D" id="3.40.50.80">
    <property type="entry name" value="Nucleotide-binding domain of ferredoxin-NADP reductase (FNR) module"/>
    <property type="match status" value="1"/>
</dbReference>
<keyword evidence="13" id="KW-1185">Reference proteome</keyword>
<protein>
    <recommendedName>
        <fullName evidence="10">NADH-cytochrome b5 reductase</fullName>
        <ecNumber evidence="10">1.6.2.2</ecNumber>
    </recommendedName>
</protein>
<evidence type="ECO:0000256" key="2">
    <source>
        <dbReference type="ARBA" id="ARBA00004572"/>
    </source>
</evidence>
<evidence type="ECO:0000256" key="7">
    <source>
        <dbReference type="ARBA" id="ARBA00023027"/>
    </source>
</evidence>
<feature type="binding site" evidence="9">
    <location>
        <position position="133"/>
    </location>
    <ligand>
        <name>FAD</name>
        <dbReference type="ChEBI" id="CHEBI:57692"/>
    </ligand>
</feature>
<dbReference type="PRINTS" id="PR00406">
    <property type="entry name" value="CYTB5RDTASE"/>
</dbReference>
<comment type="cofactor">
    <cofactor evidence="1 9 10">
        <name>FAD</name>
        <dbReference type="ChEBI" id="CHEBI:57692"/>
    </cofactor>
</comment>
<comment type="catalytic activity">
    <reaction evidence="10">
        <text>2 Fe(III)-[cytochrome b5] + NADH = 2 Fe(II)-[cytochrome b5] + NAD(+) + H(+)</text>
        <dbReference type="Rhea" id="RHEA:46680"/>
        <dbReference type="Rhea" id="RHEA-COMP:10438"/>
        <dbReference type="Rhea" id="RHEA-COMP:10439"/>
        <dbReference type="ChEBI" id="CHEBI:15378"/>
        <dbReference type="ChEBI" id="CHEBI:29033"/>
        <dbReference type="ChEBI" id="CHEBI:29034"/>
        <dbReference type="ChEBI" id="CHEBI:57540"/>
        <dbReference type="ChEBI" id="CHEBI:57945"/>
        <dbReference type="EC" id="1.6.2.2"/>
    </reaction>
</comment>
<dbReference type="AlphaFoldDB" id="A0A9W9IB67"/>
<evidence type="ECO:0000256" key="5">
    <source>
        <dbReference type="ARBA" id="ARBA00022827"/>
    </source>
</evidence>
<evidence type="ECO:0000313" key="13">
    <source>
        <dbReference type="Proteomes" id="UP001146351"/>
    </source>
</evidence>
<dbReference type="GO" id="GO:0006696">
    <property type="term" value="P:ergosterol biosynthetic process"/>
    <property type="evidence" value="ECO:0007669"/>
    <property type="project" value="TreeGrafter"/>
</dbReference>
<dbReference type="CDD" id="cd06183">
    <property type="entry name" value="cyt_b5_reduct_like"/>
    <property type="match status" value="1"/>
</dbReference>
<dbReference type="PANTHER" id="PTHR19370">
    <property type="entry name" value="NADH-CYTOCHROME B5 REDUCTASE"/>
    <property type="match status" value="1"/>
</dbReference>
<reference evidence="12" key="2">
    <citation type="journal article" date="2023" name="IMA Fungus">
        <title>Comparative genomic study of the Penicillium genus elucidates a diverse pangenome and 15 lateral gene transfer events.</title>
        <authorList>
            <person name="Petersen C."/>
            <person name="Sorensen T."/>
            <person name="Nielsen M.R."/>
            <person name="Sondergaard T.E."/>
            <person name="Sorensen J.L."/>
            <person name="Fitzpatrick D.A."/>
            <person name="Frisvad J.C."/>
            <person name="Nielsen K.L."/>
        </authorList>
    </citation>
    <scope>NUCLEOTIDE SEQUENCE</scope>
    <source>
        <strain evidence="12">IBT 21917</strain>
    </source>
</reference>
<evidence type="ECO:0000313" key="12">
    <source>
        <dbReference type="EMBL" id="KAJ5172428.1"/>
    </source>
</evidence>
<dbReference type="Gene3D" id="2.40.30.10">
    <property type="entry name" value="Translation factors"/>
    <property type="match status" value="1"/>
</dbReference>
<keyword evidence="7 10" id="KW-0520">NAD</keyword>
<dbReference type="InterPro" id="IPR017938">
    <property type="entry name" value="Riboflavin_synthase-like_b-brl"/>
</dbReference>
<evidence type="ECO:0000259" key="11">
    <source>
        <dbReference type="PROSITE" id="PS51384"/>
    </source>
</evidence>
<comment type="caution">
    <text evidence="12">The sequence shown here is derived from an EMBL/GenBank/DDBJ whole genome shotgun (WGS) entry which is preliminary data.</text>
</comment>
<dbReference type="GO" id="GO:0005741">
    <property type="term" value="C:mitochondrial outer membrane"/>
    <property type="evidence" value="ECO:0007669"/>
    <property type="project" value="UniProtKB-SubCell"/>
</dbReference>
<sequence length="299" mass="33200">MATSRLSWQAWRARPLLVSSVTLLGVGAFYTSRSFLLPTGHAESPEPSKVFGGFGFTTLRLKSSTTVNHNTKRLVFEFPDEAATSGLSLTSALLSISRPEGRWLPVLRPYTPISSLEQPGFIEFMVKKYPNGKSSTHLHSLKPGDTLTFAAALKGFPWTPNKFSQVYLIAGGAGITPIYQLVRGILENPNDKTKINLVFGVNTEQDLLLRDELEEYRNRFPDRFNYLYTVSHPQEQGSPLRKGYVTEELLRNVVQDPGKDTHVFVCGPPGMEDSLVGSRCAPGGILGRLGFTKEQIYKF</sequence>
<keyword evidence="6 10" id="KW-0560">Oxidoreductase</keyword>
<evidence type="ECO:0000256" key="8">
    <source>
        <dbReference type="ARBA" id="ARBA00023136"/>
    </source>
</evidence>
<comment type="subcellular location">
    <subcellularLocation>
        <location evidence="2">Mitochondrion outer membrane</location>
        <topology evidence="2">Single-pass membrane protein</topology>
    </subcellularLocation>
</comment>
<feature type="domain" description="FAD-binding FR-type" evidence="11">
    <location>
        <begin position="54"/>
        <end position="160"/>
    </location>
</feature>
<dbReference type="InterPro" id="IPR017927">
    <property type="entry name" value="FAD-bd_FR_type"/>
</dbReference>
<proteinExistence type="inferred from homology"/>
<feature type="binding site" evidence="9">
    <location>
        <position position="127"/>
    </location>
    <ligand>
        <name>FAD</name>
        <dbReference type="ChEBI" id="CHEBI:57692"/>
    </ligand>
</feature>
<reference evidence="12" key="1">
    <citation type="submission" date="2022-11" db="EMBL/GenBank/DDBJ databases">
        <authorList>
            <person name="Petersen C."/>
        </authorList>
    </citation>
    <scope>NUCLEOTIDE SEQUENCE</scope>
    <source>
        <strain evidence="12">IBT 21917</strain>
    </source>
</reference>
<evidence type="ECO:0000256" key="1">
    <source>
        <dbReference type="ARBA" id="ARBA00001974"/>
    </source>
</evidence>
<keyword evidence="8" id="KW-0472">Membrane</keyword>
<dbReference type="GO" id="GO:0090524">
    <property type="term" value="F:cytochrome-b5 reductase activity, acting on NADH"/>
    <property type="evidence" value="ECO:0007669"/>
    <property type="project" value="UniProtKB-EC"/>
</dbReference>
<dbReference type="InterPro" id="IPR001709">
    <property type="entry name" value="Flavoprot_Pyr_Nucl_cyt_Rdtase"/>
</dbReference>
<dbReference type="EMBL" id="JAPQKO010000003">
    <property type="protein sequence ID" value="KAJ5172428.1"/>
    <property type="molecule type" value="Genomic_DNA"/>
</dbReference>
<accession>A0A9W9IB67</accession>
<dbReference type="InterPro" id="IPR001433">
    <property type="entry name" value="OxRdtase_FAD/NAD-bd"/>
</dbReference>
<evidence type="ECO:0000256" key="3">
    <source>
        <dbReference type="ARBA" id="ARBA00006105"/>
    </source>
</evidence>
<dbReference type="SUPFAM" id="SSF63380">
    <property type="entry name" value="Riboflavin synthase domain-like"/>
    <property type="match status" value="1"/>
</dbReference>
<organism evidence="12 13">
    <name type="scientific">Penicillium capsulatum</name>
    <dbReference type="NCBI Taxonomy" id="69766"/>
    <lineage>
        <taxon>Eukaryota</taxon>
        <taxon>Fungi</taxon>
        <taxon>Dikarya</taxon>
        <taxon>Ascomycota</taxon>
        <taxon>Pezizomycotina</taxon>
        <taxon>Eurotiomycetes</taxon>
        <taxon>Eurotiomycetidae</taxon>
        <taxon>Eurotiales</taxon>
        <taxon>Aspergillaceae</taxon>
        <taxon>Penicillium</taxon>
    </lineage>
</organism>
<dbReference type="OrthoDB" id="432685at2759"/>
<dbReference type="PANTHER" id="PTHR19370:SF101">
    <property type="entry name" value="NADH-CYTOCHROME B5 REDUCTASE"/>
    <property type="match status" value="1"/>
</dbReference>
<evidence type="ECO:0000256" key="4">
    <source>
        <dbReference type="ARBA" id="ARBA00022630"/>
    </source>
</evidence>
<dbReference type="FunFam" id="3.40.50.80:FF:000009">
    <property type="entry name" value="NADH-cytochrome b5 reductase"/>
    <property type="match status" value="1"/>
</dbReference>
<dbReference type="InterPro" id="IPR008333">
    <property type="entry name" value="Cbr1-like_FAD-bd_dom"/>
</dbReference>
<comment type="similarity">
    <text evidence="3 10">Belongs to the flavoprotein pyridine nucleotide cytochrome reductase family.</text>
</comment>
<keyword evidence="4 9" id="KW-0285">Flavoprotein</keyword>
<dbReference type="EC" id="1.6.2.2" evidence="10"/>
<keyword evidence="5 9" id="KW-0274">FAD</keyword>
<dbReference type="InterPro" id="IPR039261">
    <property type="entry name" value="FNR_nucleotide-bd"/>
</dbReference>
<dbReference type="PROSITE" id="PS51384">
    <property type="entry name" value="FAD_FR"/>
    <property type="match status" value="1"/>
</dbReference>
<feature type="binding site" evidence="9">
    <location>
        <position position="108"/>
    </location>
    <ligand>
        <name>FAD</name>
        <dbReference type="ChEBI" id="CHEBI:57692"/>
    </ligand>
</feature>
<dbReference type="InterPro" id="IPR001834">
    <property type="entry name" value="CBR-like"/>
</dbReference>
<dbReference type="Pfam" id="PF00970">
    <property type="entry name" value="FAD_binding_6"/>
    <property type="match status" value="1"/>
</dbReference>
<evidence type="ECO:0000256" key="10">
    <source>
        <dbReference type="RuleBase" id="RU361226"/>
    </source>
</evidence>
<evidence type="ECO:0000256" key="9">
    <source>
        <dbReference type="PIRSR" id="PIRSR601834-1"/>
    </source>
</evidence>
<dbReference type="SUPFAM" id="SSF52343">
    <property type="entry name" value="Ferredoxin reductase-like, C-terminal NADP-linked domain"/>
    <property type="match status" value="1"/>
</dbReference>
<dbReference type="Pfam" id="PF00175">
    <property type="entry name" value="NAD_binding_1"/>
    <property type="match status" value="1"/>
</dbReference>